<dbReference type="AlphaFoldDB" id="A0A919MGU2"/>
<evidence type="ECO:0000313" key="3">
    <source>
        <dbReference type="Proteomes" id="UP000598174"/>
    </source>
</evidence>
<organism evidence="2 3">
    <name type="scientific">Paractinoplanes ferrugineus</name>
    <dbReference type="NCBI Taxonomy" id="113564"/>
    <lineage>
        <taxon>Bacteria</taxon>
        <taxon>Bacillati</taxon>
        <taxon>Actinomycetota</taxon>
        <taxon>Actinomycetes</taxon>
        <taxon>Micromonosporales</taxon>
        <taxon>Micromonosporaceae</taxon>
        <taxon>Paractinoplanes</taxon>
    </lineage>
</organism>
<keyword evidence="3" id="KW-1185">Reference proteome</keyword>
<dbReference type="Pfam" id="PF03781">
    <property type="entry name" value="FGE-sulfatase"/>
    <property type="match status" value="1"/>
</dbReference>
<name>A0A919MGU2_9ACTN</name>
<dbReference type="InterPro" id="IPR016187">
    <property type="entry name" value="CTDL_fold"/>
</dbReference>
<dbReference type="Gene3D" id="3.90.1580.10">
    <property type="entry name" value="paralog of FGE (formylglycine-generating enzyme)"/>
    <property type="match status" value="1"/>
</dbReference>
<dbReference type="SUPFAM" id="SSF56436">
    <property type="entry name" value="C-type lectin-like"/>
    <property type="match status" value="1"/>
</dbReference>
<feature type="domain" description="Sulfatase-modifying factor enzyme-like" evidence="1">
    <location>
        <begin position="383"/>
        <end position="451"/>
    </location>
</feature>
<dbReference type="InterPro" id="IPR005532">
    <property type="entry name" value="SUMF_dom"/>
</dbReference>
<dbReference type="InterPro" id="IPR042095">
    <property type="entry name" value="SUMF_sf"/>
</dbReference>
<accession>A0A919MGU2</accession>
<protein>
    <recommendedName>
        <fullName evidence="1">Sulfatase-modifying factor enzyme-like domain-containing protein</fullName>
    </recommendedName>
</protein>
<dbReference type="EMBL" id="BOMM01000035">
    <property type="protein sequence ID" value="GIE11970.1"/>
    <property type="molecule type" value="Genomic_DNA"/>
</dbReference>
<proteinExistence type="predicted"/>
<dbReference type="Proteomes" id="UP000598174">
    <property type="component" value="Unassembled WGS sequence"/>
</dbReference>
<evidence type="ECO:0000313" key="2">
    <source>
        <dbReference type="EMBL" id="GIE11970.1"/>
    </source>
</evidence>
<sequence length="579" mass="63323">MSNALLYVVDEIDQRLAQLRTQARAVGVTVLPPLLALGTSERIGSNWLSDTLRPVMPQHNEPFRQQLGATHPLSPVNPYSVEVDRVPWALLGQLGWHALVESVVAKYAPVRHLVKETNLFFTTRSLLQLLADAPVVVLTRSPIGVASSFVRSNLYHRWGYADRYRQMITMTGAGPHAGFSALVPDDDPDELTGLVRMIVLNTVLLAGAVDAREYTHIRYEEAVLDRAAAWKALADLMPRTLPRTPSPVRPARDDLFATTNQKTNLVAQLTRTEATQVEMCAAETLAAASDLVPASVLDRAQTWMTGAGQYQIEAPSKPPRTGHTRAESPPAREIAYADLRGLAWRNLLVSNAEFCGLLNAVHAAGVTNTRRGTHLLLVPMPHERGGRVHWSSERESWTVSPGFDHHPVYWVTWLGAAVFAAVNSARLPTHGELRILAADTEASNHDYAIGDVTPVSHLTAPHGIHHPLGNLQVWCGDGPPALFGQPVERWIHGAAWNTPATAEEVDRLRSRHLLGASRGVGIRLVRDETTPVAGRTIAQVATVLSTWIGSLTDRSRTLADLDSDVVWALQTDVALQAHV</sequence>
<dbReference type="RefSeq" id="WP_203818472.1">
    <property type="nucleotide sequence ID" value="NZ_BAAABP010000038.1"/>
</dbReference>
<evidence type="ECO:0000259" key="1">
    <source>
        <dbReference type="Pfam" id="PF03781"/>
    </source>
</evidence>
<dbReference type="InterPro" id="IPR027417">
    <property type="entry name" value="P-loop_NTPase"/>
</dbReference>
<comment type="caution">
    <text evidence="2">The sequence shown here is derived from an EMBL/GenBank/DDBJ whole genome shotgun (WGS) entry which is preliminary data.</text>
</comment>
<dbReference type="Gene3D" id="3.40.50.300">
    <property type="entry name" value="P-loop containing nucleotide triphosphate hydrolases"/>
    <property type="match status" value="1"/>
</dbReference>
<gene>
    <name evidence="2" type="ORF">Afe05nite_38100</name>
</gene>
<reference evidence="2" key="1">
    <citation type="submission" date="2021-01" db="EMBL/GenBank/DDBJ databases">
        <title>Whole genome shotgun sequence of Actinoplanes ferrugineus NBRC 15555.</title>
        <authorList>
            <person name="Komaki H."/>
            <person name="Tamura T."/>
        </authorList>
    </citation>
    <scope>NUCLEOTIDE SEQUENCE</scope>
    <source>
        <strain evidence="2">NBRC 15555</strain>
    </source>
</reference>
<dbReference type="SUPFAM" id="SSF52540">
    <property type="entry name" value="P-loop containing nucleoside triphosphate hydrolases"/>
    <property type="match status" value="1"/>
</dbReference>